<proteinExistence type="predicted"/>
<reference evidence="2 3" key="1">
    <citation type="journal article" date="2015" name="Genome Biol. Evol.">
        <title>Comparative Genomics of a Bacterivorous Green Alga Reveals Evolutionary Causalities and Consequences of Phago-Mixotrophic Mode of Nutrition.</title>
        <authorList>
            <person name="Burns J.A."/>
            <person name="Paasch A."/>
            <person name="Narechania A."/>
            <person name="Kim E."/>
        </authorList>
    </citation>
    <scope>NUCLEOTIDE SEQUENCE [LARGE SCALE GENOMIC DNA]</scope>
    <source>
        <strain evidence="2 3">PLY_AMNH</strain>
    </source>
</reference>
<evidence type="ECO:0000259" key="1">
    <source>
        <dbReference type="PROSITE" id="PS50878"/>
    </source>
</evidence>
<dbReference type="SUPFAM" id="SSF56672">
    <property type="entry name" value="DNA/RNA polymerases"/>
    <property type="match status" value="1"/>
</dbReference>
<dbReference type="EMBL" id="LGRX02002576">
    <property type="protein sequence ID" value="KAK3283937.1"/>
    <property type="molecule type" value="Genomic_DNA"/>
</dbReference>
<dbReference type="PANTHER" id="PTHR47027:SF20">
    <property type="entry name" value="REVERSE TRANSCRIPTASE-LIKE PROTEIN WITH RNA-DIRECTED DNA POLYMERASE DOMAIN"/>
    <property type="match status" value="1"/>
</dbReference>
<dbReference type="InterPro" id="IPR000477">
    <property type="entry name" value="RT_dom"/>
</dbReference>
<dbReference type="Pfam" id="PF00078">
    <property type="entry name" value="RVT_1"/>
    <property type="match status" value="1"/>
</dbReference>
<dbReference type="AlphaFoldDB" id="A0AAE0LG46"/>
<organism evidence="2 3">
    <name type="scientific">Cymbomonas tetramitiformis</name>
    <dbReference type="NCBI Taxonomy" id="36881"/>
    <lineage>
        <taxon>Eukaryota</taxon>
        <taxon>Viridiplantae</taxon>
        <taxon>Chlorophyta</taxon>
        <taxon>Pyramimonadophyceae</taxon>
        <taxon>Pyramimonadales</taxon>
        <taxon>Pyramimonadaceae</taxon>
        <taxon>Cymbomonas</taxon>
    </lineage>
</organism>
<dbReference type="PROSITE" id="PS50878">
    <property type="entry name" value="RT_POL"/>
    <property type="match status" value="1"/>
</dbReference>
<dbReference type="InterPro" id="IPR043502">
    <property type="entry name" value="DNA/RNA_pol_sf"/>
</dbReference>
<protein>
    <recommendedName>
        <fullName evidence="1">Reverse transcriptase domain-containing protein</fullName>
    </recommendedName>
</protein>
<accession>A0AAE0LG46</accession>
<evidence type="ECO:0000313" key="3">
    <source>
        <dbReference type="Proteomes" id="UP001190700"/>
    </source>
</evidence>
<gene>
    <name evidence="2" type="ORF">CYMTET_8385</name>
</gene>
<evidence type="ECO:0000313" key="2">
    <source>
        <dbReference type="EMBL" id="KAK3283937.1"/>
    </source>
</evidence>
<dbReference type="Proteomes" id="UP001190700">
    <property type="component" value="Unassembled WGS sequence"/>
</dbReference>
<dbReference type="PANTHER" id="PTHR47027">
    <property type="entry name" value="REVERSE TRANSCRIPTASE DOMAIN-CONTAINING PROTEIN"/>
    <property type="match status" value="1"/>
</dbReference>
<name>A0AAE0LG46_9CHLO</name>
<keyword evidence="3" id="KW-1185">Reference proteome</keyword>
<sequence>MNVDGMEKEILPPFPEAAFEDVLQAKMRDQKAKAEVPFTPEQKAKLQRFNSIMGNVSETQKGFIRGENGTAAQVAISRALNEVVARGDRRPGALPSDPTALPPLRQAFIDYHNAFGSVEHALIERALHQGGVPVKMVRIIMCFYSTCKVAFQTGEGVSDFVEQLRGIVQGCPLSPTLFILVIDLLIQYVKFKDFKEVKVGEIVLALLAFADDIKLFARTKEELRRLFEALRVFSEWANLTIKIEKCGQLTIPKLGRHGSRAVPVGSELEIDGSRVPVVGKLGYPYLGCFEAERLSAVPNIGHIEKKLEAAVKQMEVGEGSAGGLREYATFLEQHIVAVSTYTQFQTQSLNGAWAERMDDWIIGKLRMKILQVSNFSASTIGTLVSDIHMVKKRGTGIARFNRARESTAVAAAVGLLEQGDRLECVAERFNLEHYAKTYGRTPESPHFNDQHGNGLQFKPNKGIQRHEFWAKAMRVATEVGLTLDFDGNSFTRYGTRVKLKRKKAGKRLAVDYEDKCWDNLKRNPAQGAYFRAIPASARESLRLFPRFDLHDTLVVFALVARNGTQIHRKPDIVLYHVGLRKVLVIEVKCPSELCVGGIQKVLTDATPRNGGGNLRDDDEALTQGQAYFRSTRRARRDGWQAWARALVVGALGAVDESEVRELVKPLKLENTQIKKAIAAAQVAALEHSRSIWRARVSSDPNHPLVVERR</sequence>
<feature type="domain" description="Reverse transcriptase" evidence="1">
    <location>
        <begin position="20"/>
        <end position="268"/>
    </location>
</feature>
<comment type="caution">
    <text evidence="2">The sequence shown here is derived from an EMBL/GenBank/DDBJ whole genome shotgun (WGS) entry which is preliminary data.</text>
</comment>